<dbReference type="InterPro" id="IPR006827">
    <property type="entry name" value="Lant_deHydtase_N"/>
</dbReference>
<evidence type="ECO:0000259" key="1">
    <source>
        <dbReference type="Pfam" id="PF04738"/>
    </source>
</evidence>
<gene>
    <name evidence="2" type="ORF">GCM10011518_00960</name>
</gene>
<feature type="domain" description="Lantibiotic dehydratase N-terminal" evidence="1">
    <location>
        <begin position="44"/>
        <end position="693"/>
    </location>
</feature>
<name>A0ABQ1TH88_9FLAO</name>
<evidence type="ECO:0000313" key="3">
    <source>
        <dbReference type="Proteomes" id="UP000655016"/>
    </source>
</evidence>
<dbReference type="Proteomes" id="UP000655016">
    <property type="component" value="Unassembled WGS sequence"/>
</dbReference>
<protein>
    <recommendedName>
        <fullName evidence="1">Lantibiotic dehydratase N-terminal domain-containing protein</fullName>
    </recommendedName>
</protein>
<dbReference type="RefSeq" id="WP_163393014.1">
    <property type="nucleotide sequence ID" value="NZ_BMKP01000001.1"/>
</dbReference>
<organism evidence="2 3">
    <name type="scientific">Flavobacterium limi</name>
    <dbReference type="NCBI Taxonomy" id="2045105"/>
    <lineage>
        <taxon>Bacteria</taxon>
        <taxon>Pseudomonadati</taxon>
        <taxon>Bacteroidota</taxon>
        <taxon>Flavobacteriia</taxon>
        <taxon>Flavobacteriales</taxon>
        <taxon>Flavobacteriaceae</taxon>
        <taxon>Flavobacterium</taxon>
    </lineage>
</organism>
<evidence type="ECO:0000313" key="2">
    <source>
        <dbReference type="EMBL" id="GGE95469.1"/>
    </source>
</evidence>
<proteinExistence type="predicted"/>
<comment type="caution">
    <text evidence="2">The sequence shown here is derived from an EMBL/GenBank/DDBJ whole genome shotgun (WGS) entry which is preliminary data.</text>
</comment>
<sequence>MDKNIDYTYFEDFILRTPIYHFGEKELQTINLEQVFNFFQTNDFFRDAIFIASQVLYNEINKSLNKGSVEERLTNSLTKYYVRSRTRCTPFGLFAGCATGKVGNETNIVLKNRNDYTVHTRLDMELVSKLTKYFSSLPVIKKQIKFFPNDTLYLINDFYSYIESEIIDNKKTYFKSTTENNEYLSAVLDFCNCGCFFDELVEFLVSLDFDKKESITYVEDLIEHQILTNDLEISTIDSNPLKTLILKLDSFRWEKNDTIDLFTNLSKDLINHFSNASVEKKTIQWIQQNASIFTFIGHDVRSVFQTDLQLGAFQNTLSKGTVGKIQKSIKVLKKFTSGIENGMLEDFKKRFCKKYEEEEISLLRVLDDDFGIGYPYLEEKLMLPLLDNVQFKNTVTTKSVQWSKKDILLTRKLSEFFLKDKTSKEEGIEITDQDLDFIDDGNNQKFPETLGGIVEIYRDKDNNEFTYVSGFSASAGKLLGRFSYFDEGVENVTKAIIKKEAEYLDKDTIFAEITHLPEAREGNVILRPKLTDYEIPILSNSLVDADRQIQLKDLFLSVKNDRFVLRSHKLNKKIIPRLSSAHFSGHPKNLSFYKFLADLQYQNIQKSIYFDWGATGEDFKYLPRVIYNGLVLSKAYWNISEKEIKELVNMSKKPDYTNKIESWRIQNMIPSRVVIKDTDNKLYIDFNNELFVKIFFNTIKNSQKIILEEVLFTDKNVFVKNEKGECFTNEFIINFYKTA</sequence>
<keyword evidence="3" id="KW-1185">Reference proteome</keyword>
<dbReference type="EMBL" id="BMKP01000001">
    <property type="protein sequence ID" value="GGE95469.1"/>
    <property type="molecule type" value="Genomic_DNA"/>
</dbReference>
<accession>A0ABQ1TH88</accession>
<reference evidence="3" key="1">
    <citation type="journal article" date="2019" name="Int. J. Syst. Evol. Microbiol.">
        <title>The Global Catalogue of Microorganisms (GCM) 10K type strain sequencing project: providing services to taxonomists for standard genome sequencing and annotation.</title>
        <authorList>
            <consortium name="The Broad Institute Genomics Platform"/>
            <consortium name="The Broad Institute Genome Sequencing Center for Infectious Disease"/>
            <person name="Wu L."/>
            <person name="Ma J."/>
        </authorList>
    </citation>
    <scope>NUCLEOTIDE SEQUENCE [LARGE SCALE GENOMIC DNA]</scope>
    <source>
        <strain evidence="3">CGMCC 1.16060</strain>
    </source>
</reference>
<dbReference type="Pfam" id="PF04738">
    <property type="entry name" value="Lant_dehydr_N"/>
    <property type="match status" value="1"/>
</dbReference>